<evidence type="ECO:0000313" key="2">
    <source>
        <dbReference type="EMBL" id="QNO15523.1"/>
    </source>
</evidence>
<gene>
    <name evidence="2" type="ORF">HYG86_12460</name>
</gene>
<sequence length="128" mass="14502">MIIKGITYKKILTYAGSFFVFLGVLGIFLPLFPTTPFLLIAAFCYSKGSKKHYNWIIKNRVFGKYIKDYREGKGIPLHAKVLSITTLWISIGFSVLLIPSHQAIRIIMLFVATGVTIYLIKVKTLKTI</sequence>
<reference evidence="2 3" key="1">
    <citation type="submission" date="2020-07" db="EMBL/GenBank/DDBJ databases">
        <title>Alkalicella. sp. LB2 genome.</title>
        <authorList>
            <person name="Postec A."/>
            <person name="Quemeneur M."/>
        </authorList>
    </citation>
    <scope>NUCLEOTIDE SEQUENCE [LARGE SCALE GENOMIC DNA]</scope>
    <source>
        <strain evidence="2 3">LB2</strain>
    </source>
</reference>
<feature type="transmembrane region" description="Helical" evidence="1">
    <location>
        <begin position="77"/>
        <end position="97"/>
    </location>
</feature>
<dbReference type="PANTHER" id="PTHR35813:SF1">
    <property type="entry name" value="INNER MEMBRANE PROTEIN YBAN"/>
    <property type="match status" value="1"/>
</dbReference>
<dbReference type="PIRSF" id="PIRSF016789">
    <property type="entry name" value="DUF454"/>
    <property type="match status" value="1"/>
</dbReference>
<feature type="transmembrane region" description="Helical" evidence="1">
    <location>
        <begin position="18"/>
        <end position="45"/>
    </location>
</feature>
<dbReference type="PANTHER" id="PTHR35813">
    <property type="entry name" value="INNER MEMBRANE PROTEIN YBAN"/>
    <property type="match status" value="1"/>
</dbReference>
<feature type="transmembrane region" description="Helical" evidence="1">
    <location>
        <begin position="103"/>
        <end position="120"/>
    </location>
</feature>
<evidence type="ECO:0000256" key="1">
    <source>
        <dbReference type="SAM" id="Phobius"/>
    </source>
</evidence>
<proteinExistence type="predicted"/>
<evidence type="ECO:0000313" key="3">
    <source>
        <dbReference type="Proteomes" id="UP000516160"/>
    </source>
</evidence>
<dbReference type="KEGG" id="acae:HYG86_12460"/>
<dbReference type="InterPro" id="IPR007401">
    <property type="entry name" value="DUF454"/>
</dbReference>
<dbReference type="RefSeq" id="WP_213165894.1">
    <property type="nucleotide sequence ID" value="NZ_CP058559.1"/>
</dbReference>
<name>A0A7G9WA11_ALKCA</name>
<dbReference type="EMBL" id="CP058559">
    <property type="protein sequence ID" value="QNO15523.1"/>
    <property type="molecule type" value="Genomic_DNA"/>
</dbReference>
<keyword evidence="1" id="KW-0472">Membrane</keyword>
<dbReference type="Proteomes" id="UP000516160">
    <property type="component" value="Chromosome"/>
</dbReference>
<accession>A0A7G9WA11</accession>
<organism evidence="2 3">
    <name type="scientific">Alkalicella caledoniensis</name>
    <dbReference type="NCBI Taxonomy" id="2731377"/>
    <lineage>
        <taxon>Bacteria</taxon>
        <taxon>Bacillati</taxon>
        <taxon>Bacillota</taxon>
        <taxon>Clostridia</taxon>
        <taxon>Eubacteriales</taxon>
        <taxon>Proteinivoracaceae</taxon>
        <taxon>Alkalicella</taxon>
    </lineage>
</organism>
<keyword evidence="3" id="KW-1185">Reference proteome</keyword>
<dbReference type="AlphaFoldDB" id="A0A7G9WA11"/>
<keyword evidence="1" id="KW-0812">Transmembrane</keyword>
<protein>
    <submittedName>
        <fullName evidence="2">YbaN family protein</fullName>
    </submittedName>
</protein>
<dbReference type="GO" id="GO:0005886">
    <property type="term" value="C:plasma membrane"/>
    <property type="evidence" value="ECO:0007669"/>
    <property type="project" value="TreeGrafter"/>
</dbReference>
<dbReference type="Pfam" id="PF04304">
    <property type="entry name" value="DUF454"/>
    <property type="match status" value="1"/>
</dbReference>
<keyword evidence="1" id="KW-1133">Transmembrane helix</keyword>